<keyword evidence="3" id="KW-1185">Reference proteome</keyword>
<dbReference type="Proteomes" id="UP000485058">
    <property type="component" value="Unassembled WGS sequence"/>
</dbReference>
<feature type="compositionally biased region" description="Polar residues" evidence="1">
    <location>
        <begin position="248"/>
        <end position="263"/>
    </location>
</feature>
<dbReference type="EMBL" id="BLLF01003703">
    <property type="protein sequence ID" value="GFH27998.1"/>
    <property type="molecule type" value="Genomic_DNA"/>
</dbReference>
<organism evidence="2 3">
    <name type="scientific">Haematococcus lacustris</name>
    <name type="common">Green alga</name>
    <name type="synonym">Haematococcus pluvialis</name>
    <dbReference type="NCBI Taxonomy" id="44745"/>
    <lineage>
        <taxon>Eukaryota</taxon>
        <taxon>Viridiplantae</taxon>
        <taxon>Chlorophyta</taxon>
        <taxon>core chlorophytes</taxon>
        <taxon>Chlorophyceae</taxon>
        <taxon>CS clade</taxon>
        <taxon>Chlamydomonadales</taxon>
        <taxon>Haematococcaceae</taxon>
        <taxon>Haematococcus</taxon>
    </lineage>
</organism>
<dbReference type="AlphaFoldDB" id="A0A6A0A656"/>
<feature type="compositionally biased region" description="Basic and acidic residues" evidence="1">
    <location>
        <begin position="62"/>
        <end position="71"/>
    </location>
</feature>
<comment type="caution">
    <text evidence="2">The sequence shown here is derived from an EMBL/GenBank/DDBJ whole genome shotgun (WGS) entry which is preliminary data.</text>
</comment>
<evidence type="ECO:0000313" key="3">
    <source>
        <dbReference type="Proteomes" id="UP000485058"/>
    </source>
</evidence>
<protein>
    <submittedName>
        <fullName evidence="2">Uncharacterized protein</fullName>
    </submittedName>
</protein>
<evidence type="ECO:0000313" key="2">
    <source>
        <dbReference type="EMBL" id="GFH27998.1"/>
    </source>
</evidence>
<feature type="region of interest" description="Disordered" evidence="1">
    <location>
        <begin position="53"/>
        <end position="100"/>
    </location>
</feature>
<sequence length="340" mass="37961">MPFCGWGSPFLCDWRTWRGPPRADVCLKGALTARHAPARKRVYPPELHRGLAYSIPAPTPHDGGHCPRERSITPNVSGLRAGGDPPSSRKKRKRPHLESQQLMPMRTHIDAIDGVDVLNFAQRREEAAAARARQIAKAEMKATATTHRVGQVVVDVGDHEGHDRLEAAYALTYDGRHYIHTTVEEAQKLSVRELQAYLRFHQQEVTKGWLKPKLKGLVMAHIRNTLTGLHEDEQEAGAGASPKLLTSAVEQQGATSELDTGSTPKRRAGVRDWTQPAEQEWPSHQYCSRRGQASQQPCIFPSMGEGALLHRFNMPCDAFRLRRLCLTVRSCSWCLATRPA</sequence>
<accession>A0A6A0A656</accession>
<proteinExistence type="predicted"/>
<feature type="region of interest" description="Disordered" evidence="1">
    <location>
        <begin position="248"/>
        <end position="277"/>
    </location>
</feature>
<gene>
    <name evidence="2" type="ORF">HaLaN_26405</name>
</gene>
<reference evidence="2 3" key="1">
    <citation type="submission" date="2020-02" db="EMBL/GenBank/DDBJ databases">
        <title>Draft genome sequence of Haematococcus lacustris strain NIES-144.</title>
        <authorList>
            <person name="Morimoto D."/>
            <person name="Nakagawa S."/>
            <person name="Yoshida T."/>
            <person name="Sawayama S."/>
        </authorList>
    </citation>
    <scope>NUCLEOTIDE SEQUENCE [LARGE SCALE GENOMIC DNA]</scope>
    <source>
        <strain evidence="2 3">NIES-144</strain>
    </source>
</reference>
<name>A0A6A0A656_HAELA</name>
<evidence type="ECO:0000256" key="1">
    <source>
        <dbReference type="SAM" id="MobiDB-lite"/>
    </source>
</evidence>